<keyword evidence="4" id="KW-1185">Reference proteome</keyword>
<evidence type="ECO:0000313" key="4">
    <source>
        <dbReference type="Proteomes" id="UP000078084"/>
    </source>
</evidence>
<evidence type="ECO:0000259" key="2">
    <source>
        <dbReference type="PROSITE" id="PS51084"/>
    </source>
</evidence>
<dbReference type="InterPro" id="IPR036265">
    <property type="entry name" value="HIT-like_sf"/>
</dbReference>
<dbReference type="GeneID" id="99727896"/>
<dbReference type="OrthoDB" id="9799145at2"/>
<dbReference type="PATRIC" id="fig|206506.3.peg.705"/>
<proteinExistence type="predicted"/>
<sequence>MTAPASACPACPPSPPCPLCSSAGGTLLWRNDALRVIEVDMPGYPGYLRVIWNQHRAEMSDLSEAERAQLMDTVMLAERVLRDTLAPDKVNLAALGNMVPHLHWHIIPRWRDDPHFPDAIWATPHREPDPQRESARRAKLAACRQALLEALAR</sequence>
<dbReference type="EMBL" id="LBNE01000001">
    <property type="protein sequence ID" value="KKO73286.1"/>
    <property type="molecule type" value="Genomic_DNA"/>
</dbReference>
<dbReference type="InterPro" id="IPR011146">
    <property type="entry name" value="HIT-like"/>
</dbReference>
<dbReference type="STRING" id="206506.AAV32_03220"/>
<feature type="short sequence motif" description="Histidine triad motif" evidence="1">
    <location>
        <begin position="101"/>
        <end position="105"/>
    </location>
</feature>
<dbReference type="Gene3D" id="3.30.428.10">
    <property type="entry name" value="HIT-like"/>
    <property type="match status" value="1"/>
</dbReference>
<name>A0A171KWL9_9BURK</name>
<dbReference type="Proteomes" id="UP000078084">
    <property type="component" value="Unassembled WGS sequence"/>
</dbReference>
<feature type="domain" description="HIT" evidence="2">
    <location>
        <begin position="15"/>
        <end position="116"/>
    </location>
</feature>
<dbReference type="GO" id="GO:0003824">
    <property type="term" value="F:catalytic activity"/>
    <property type="evidence" value="ECO:0007669"/>
    <property type="project" value="InterPro"/>
</dbReference>
<reference evidence="3 4" key="1">
    <citation type="submission" date="2015-04" db="EMBL/GenBank/DDBJ databases">
        <title>Genome sequence of Kerstersia gyiorum CG1.</title>
        <authorList>
            <person name="Greninger A.L."/>
            <person name="Kozyreva V."/>
            <person name="Chaturvedi V."/>
        </authorList>
    </citation>
    <scope>NUCLEOTIDE SEQUENCE [LARGE SCALE GENOMIC DNA]</scope>
    <source>
        <strain evidence="3 4">CG1</strain>
    </source>
</reference>
<gene>
    <name evidence="3" type="ORF">AAV32_03220</name>
</gene>
<dbReference type="RefSeq" id="WP_068367421.1">
    <property type="nucleotide sequence ID" value="NZ_CP033936.1"/>
</dbReference>
<evidence type="ECO:0000256" key="1">
    <source>
        <dbReference type="PROSITE-ProRule" id="PRU00464"/>
    </source>
</evidence>
<dbReference type="Pfam" id="PF01230">
    <property type="entry name" value="HIT"/>
    <property type="match status" value="1"/>
</dbReference>
<evidence type="ECO:0000313" key="3">
    <source>
        <dbReference type="EMBL" id="KKO73286.1"/>
    </source>
</evidence>
<dbReference type="PROSITE" id="PS51084">
    <property type="entry name" value="HIT_2"/>
    <property type="match status" value="1"/>
</dbReference>
<organism evidence="3 4">
    <name type="scientific">Kerstersia gyiorum</name>
    <dbReference type="NCBI Taxonomy" id="206506"/>
    <lineage>
        <taxon>Bacteria</taxon>
        <taxon>Pseudomonadati</taxon>
        <taxon>Pseudomonadota</taxon>
        <taxon>Betaproteobacteria</taxon>
        <taxon>Burkholderiales</taxon>
        <taxon>Alcaligenaceae</taxon>
        <taxon>Kerstersia</taxon>
    </lineage>
</organism>
<dbReference type="PANTHER" id="PTHR42997">
    <property type="entry name" value="HIT FAMILY HYDROLASE"/>
    <property type="match status" value="1"/>
</dbReference>
<accession>A0A171KWL9</accession>
<protein>
    <recommendedName>
        <fullName evidence="2">HIT domain-containing protein</fullName>
    </recommendedName>
</protein>
<comment type="caution">
    <text evidence="3">The sequence shown here is derived from an EMBL/GenBank/DDBJ whole genome shotgun (WGS) entry which is preliminary data.</text>
</comment>
<dbReference type="InterPro" id="IPR052908">
    <property type="entry name" value="AP-4-A_phosphorylase"/>
</dbReference>
<dbReference type="SUPFAM" id="SSF54197">
    <property type="entry name" value="HIT-like"/>
    <property type="match status" value="1"/>
</dbReference>
<dbReference type="AlphaFoldDB" id="A0A171KWL9"/>
<dbReference type="PANTHER" id="PTHR42997:SF1">
    <property type="entry name" value="AP-4-A PHOSPHORYLASE"/>
    <property type="match status" value="1"/>
</dbReference>